<evidence type="ECO:0000313" key="1">
    <source>
        <dbReference type="EMBL" id="KRX30374.1"/>
    </source>
</evidence>
<dbReference type="EMBL" id="JYDJ01002515">
    <property type="protein sequence ID" value="KRX30374.1"/>
    <property type="molecule type" value="Genomic_DNA"/>
</dbReference>
<sequence>MSSNKWKHASEKRKLIENSSIRKSISSFIAEVY</sequence>
<evidence type="ECO:0000313" key="2">
    <source>
        <dbReference type="Proteomes" id="UP000055048"/>
    </source>
</evidence>
<keyword evidence="2" id="KW-1185">Reference proteome</keyword>
<name>A0A0V0SUY6_9BILA</name>
<accession>A0A0V0SUY6</accession>
<protein>
    <submittedName>
        <fullName evidence="1">Uncharacterized protein</fullName>
    </submittedName>
</protein>
<organism evidence="1 2">
    <name type="scientific">Trichinella murrelli</name>
    <dbReference type="NCBI Taxonomy" id="144512"/>
    <lineage>
        <taxon>Eukaryota</taxon>
        <taxon>Metazoa</taxon>
        <taxon>Ecdysozoa</taxon>
        <taxon>Nematoda</taxon>
        <taxon>Enoplea</taxon>
        <taxon>Dorylaimia</taxon>
        <taxon>Trichinellida</taxon>
        <taxon>Trichinellidae</taxon>
        <taxon>Trichinella</taxon>
    </lineage>
</organism>
<dbReference type="AlphaFoldDB" id="A0A0V0SUY6"/>
<dbReference type="Proteomes" id="UP000055048">
    <property type="component" value="Unassembled WGS sequence"/>
</dbReference>
<comment type="caution">
    <text evidence="1">The sequence shown here is derived from an EMBL/GenBank/DDBJ whole genome shotgun (WGS) entry which is preliminary data.</text>
</comment>
<gene>
    <name evidence="1" type="ORF">T05_8480</name>
</gene>
<reference evidence="1 2" key="1">
    <citation type="submission" date="2015-01" db="EMBL/GenBank/DDBJ databases">
        <title>Evolution of Trichinella species and genotypes.</title>
        <authorList>
            <person name="Korhonen P.K."/>
            <person name="Edoardo P."/>
            <person name="Giuseppe L.R."/>
            <person name="Gasser R.B."/>
        </authorList>
    </citation>
    <scope>NUCLEOTIDE SEQUENCE [LARGE SCALE GENOMIC DNA]</scope>
    <source>
        <strain evidence="1">ISS417</strain>
    </source>
</reference>
<proteinExistence type="predicted"/>